<organism evidence="1 2">
    <name type="scientific">Bifidobacterium callitrichidarum</name>
    <dbReference type="NCBI Taxonomy" id="2052941"/>
    <lineage>
        <taxon>Bacteria</taxon>
        <taxon>Bacillati</taxon>
        <taxon>Actinomycetota</taxon>
        <taxon>Actinomycetes</taxon>
        <taxon>Bifidobacteriales</taxon>
        <taxon>Bifidobacteriaceae</taxon>
        <taxon>Bifidobacterium</taxon>
    </lineage>
</organism>
<protein>
    <submittedName>
        <fullName evidence="1">Uncharacterized protein</fullName>
    </submittedName>
</protein>
<sequence>MGGGRPYELTNLWPYWPDKATNIAAAGLSLSLTGDVLHLTGTMPDTTYSLPAPVAEAYGIHLDAGTYRLAPLSDVLVLVSRNGTGNRLLRSDKEPMSATLAAGDYRFSIYTTSRTPDVSFTPVLTRDE</sequence>
<dbReference type="AlphaFoldDB" id="A0A2U2N7G1"/>
<proteinExistence type="predicted"/>
<dbReference type="Proteomes" id="UP000245876">
    <property type="component" value="Unassembled WGS sequence"/>
</dbReference>
<name>A0A2U2N7G1_9BIFI</name>
<reference evidence="1 2" key="1">
    <citation type="journal article" date="2018" name="Int. J. Syst. Evol. Microbiol.">
        <title>Bifidobacterium callitrichidarum sp. nov. from the faeces of the emperor tamarin (Saguinus imperator).</title>
        <authorList>
            <person name="Modesto M."/>
            <person name="Michelini S."/>
            <person name="Sansosti M.C."/>
            <person name="De Filippo C."/>
            <person name="Cavalieri D."/>
            <person name="Qvirist L."/>
            <person name="Andlid T."/>
            <person name="Spiezio C."/>
            <person name="Sandri C."/>
            <person name="Pascarelli S."/>
            <person name="Sgorbati B."/>
            <person name="Mattarelli P."/>
        </authorList>
    </citation>
    <scope>NUCLEOTIDE SEQUENCE [LARGE SCALE GENOMIC DNA]</scope>
    <source>
        <strain evidence="1 2">TRI 5</strain>
    </source>
</reference>
<keyword evidence="2" id="KW-1185">Reference proteome</keyword>
<evidence type="ECO:0000313" key="1">
    <source>
        <dbReference type="EMBL" id="PWG65032.1"/>
    </source>
</evidence>
<accession>A0A2U2N7G1</accession>
<dbReference type="EMBL" id="QFFM01000014">
    <property type="protein sequence ID" value="PWG65032.1"/>
    <property type="molecule type" value="Genomic_DNA"/>
</dbReference>
<evidence type="ECO:0000313" key="2">
    <source>
        <dbReference type="Proteomes" id="UP000245876"/>
    </source>
</evidence>
<dbReference type="RefSeq" id="WP_109057284.1">
    <property type="nucleotide sequence ID" value="NZ_QFFM01000014.1"/>
</dbReference>
<comment type="caution">
    <text evidence="1">The sequence shown here is derived from an EMBL/GenBank/DDBJ whole genome shotgun (WGS) entry which is preliminary data.</text>
</comment>
<gene>
    <name evidence="1" type="ORF">DF196_07765</name>
</gene>